<evidence type="ECO:0000313" key="9">
    <source>
        <dbReference type="EMBL" id="CAF0726887.1"/>
    </source>
</evidence>
<keyword evidence="2" id="KW-0479">Metal-binding</keyword>
<dbReference type="Pfam" id="PF00394">
    <property type="entry name" value="Cu-oxidase"/>
    <property type="match status" value="1"/>
</dbReference>
<evidence type="ECO:0000313" key="10">
    <source>
        <dbReference type="Proteomes" id="UP000663860"/>
    </source>
</evidence>
<dbReference type="InterPro" id="IPR011707">
    <property type="entry name" value="Cu-oxidase-like_N"/>
</dbReference>
<comment type="similarity">
    <text evidence="1">Belongs to the multicopper oxidase family.</text>
</comment>
<comment type="caution">
    <text evidence="9">The sequence shown here is derived from an EMBL/GenBank/DDBJ whole genome shotgun (WGS) entry which is preliminary data.</text>
</comment>
<dbReference type="PROSITE" id="PS00079">
    <property type="entry name" value="MULTICOPPER_OXIDASE1"/>
    <property type="match status" value="1"/>
</dbReference>
<accession>A0A813MX14</accession>
<keyword evidence="5" id="KW-0812">Transmembrane</keyword>
<dbReference type="GO" id="GO:0005507">
    <property type="term" value="F:copper ion binding"/>
    <property type="evidence" value="ECO:0007669"/>
    <property type="project" value="InterPro"/>
</dbReference>
<evidence type="ECO:0000256" key="5">
    <source>
        <dbReference type="SAM" id="Phobius"/>
    </source>
</evidence>
<evidence type="ECO:0000256" key="3">
    <source>
        <dbReference type="ARBA" id="ARBA00023002"/>
    </source>
</evidence>
<evidence type="ECO:0000259" key="7">
    <source>
        <dbReference type="Pfam" id="PF07731"/>
    </source>
</evidence>
<dbReference type="InterPro" id="IPR008972">
    <property type="entry name" value="Cupredoxin"/>
</dbReference>
<dbReference type="AlphaFoldDB" id="A0A813MX14"/>
<feature type="compositionally biased region" description="Acidic residues" evidence="4">
    <location>
        <begin position="279"/>
        <end position="291"/>
    </location>
</feature>
<gene>
    <name evidence="9" type="ORF">IZO911_LOCUS2506</name>
</gene>
<feature type="domain" description="Plastocyanin-like" evidence="8">
    <location>
        <begin position="357"/>
        <end position="461"/>
    </location>
</feature>
<protein>
    <recommendedName>
        <fullName evidence="11">Multicopper oxidase</fullName>
    </recommendedName>
</protein>
<evidence type="ECO:0000256" key="1">
    <source>
        <dbReference type="ARBA" id="ARBA00010609"/>
    </source>
</evidence>
<feature type="domain" description="Plastocyanin-like" evidence="6">
    <location>
        <begin position="473"/>
        <end position="592"/>
    </location>
</feature>
<name>A0A813MX14_9BILA</name>
<dbReference type="Gene3D" id="2.60.40.420">
    <property type="entry name" value="Cupredoxins - blue copper proteins"/>
    <property type="match status" value="3"/>
</dbReference>
<keyword evidence="5" id="KW-0472">Membrane</keyword>
<feature type="compositionally biased region" description="Basic and acidic residues" evidence="4">
    <location>
        <begin position="301"/>
        <end position="313"/>
    </location>
</feature>
<dbReference type="PROSITE" id="PS00080">
    <property type="entry name" value="MULTICOPPER_OXIDASE2"/>
    <property type="match status" value="1"/>
</dbReference>
<dbReference type="InterPro" id="IPR001117">
    <property type="entry name" value="Cu-oxidase_2nd"/>
</dbReference>
<feature type="compositionally biased region" description="Polar residues" evidence="4">
    <location>
        <begin position="1"/>
        <end position="21"/>
    </location>
</feature>
<feature type="transmembrane region" description="Helical" evidence="5">
    <location>
        <begin position="42"/>
        <end position="62"/>
    </location>
</feature>
<dbReference type="InterPro" id="IPR011706">
    <property type="entry name" value="Cu-oxidase_C"/>
</dbReference>
<dbReference type="Pfam" id="PF07732">
    <property type="entry name" value="Cu-oxidase_3"/>
    <property type="match status" value="1"/>
</dbReference>
<dbReference type="SUPFAM" id="SSF49503">
    <property type="entry name" value="Cupredoxins"/>
    <property type="match status" value="3"/>
</dbReference>
<dbReference type="EMBL" id="CAJNOE010000012">
    <property type="protein sequence ID" value="CAF0726887.1"/>
    <property type="molecule type" value="Genomic_DNA"/>
</dbReference>
<evidence type="ECO:0000256" key="4">
    <source>
        <dbReference type="SAM" id="MobiDB-lite"/>
    </source>
</evidence>
<organism evidence="9 10">
    <name type="scientific">Adineta steineri</name>
    <dbReference type="NCBI Taxonomy" id="433720"/>
    <lineage>
        <taxon>Eukaryota</taxon>
        <taxon>Metazoa</taxon>
        <taxon>Spiralia</taxon>
        <taxon>Gnathifera</taxon>
        <taxon>Rotifera</taxon>
        <taxon>Eurotatoria</taxon>
        <taxon>Bdelloidea</taxon>
        <taxon>Adinetida</taxon>
        <taxon>Adinetidae</taxon>
        <taxon>Adineta</taxon>
    </lineage>
</organism>
<feature type="region of interest" description="Disordered" evidence="4">
    <location>
        <begin position="279"/>
        <end position="333"/>
    </location>
</feature>
<dbReference type="Pfam" id="PF07731">
    <property type="entry name" value="Cu-oxidase_2"/>
    <property type="match status" value="1"/>
</dbReference>
<evidence type="ECO:0008006" key="11">
    <source>
        <dbReference type="Google" id="ProtNLM"/>
    </source>
</evidence>
<proteinExistence type="inferred from homology"/>
<evidence type="ECO:0000256" key="2">
    <source>
        <dbReference type="ARBA" id="ARBA00022723"/>
    </source>
</evidence>
<dbReference type="InterPro" id="IPR045087">
    <property type="entry name" value="Cu-oxidase_fam"/>
</dbReference>
<dbReference type="InterPro" id="IPR002355">
    <property type="entry name" value="Cu_oxidase_Cu_BS"/>
</dbReference>
<keyword evidence="5" id="KW-1133">Transmembrane helix</keyword>
<dbReference type="PANTHER" id="PTHR11709:SF414">
    <property type="entry name" value="ADR239WP"/>
    <property type="match status" value="1"/>
</dbReference>
<evidence type="ECO:0000259" key="6">
    <source>
        <dbReference type="Pfam" id="PF00394"/>
    </source>
</evidence>
<evidence type="ECO:0000259" key="8">
    <source>
        <dbReference type="Pfam" id="PF07732"/>
    </source>
</evidence>
<feature type="region of interest" description="Disordered" evidence="4">
    <location>
        <begin position="1"/>
        <end position="22"/>
    </location>
</feature>
<keyword evidence="3" id="KW-0560">Oxidoreductase</keyword>
<feature type="domain" description="Plastocyanin-like" evidence="7">
    <location>
        <begin position="769"/>
        <end position="870"/>
    </location>
</feature>
<feature type="compositionally biased region" description="Low complexity" evidence="4">
    <location>
        <begin position="315"/>
        <end position="333"/>
    </location>
</feature>
<dbReference type="InterPro" id="IPR033138">
    <property type="entry name" value="Cu_oxidase_CS"/>
</dbReference>
<dbReference type="PANTHER" id="PTHR11709">
    <property type="entry name" value="MULTI-COPPER OXIDASE"/>
    <property type="match status" value="1"/>
</dbReference>
<dbReference type="GO" id="GO:0016491">
    <property type="term" value="F:oxidoreductase activity"/>
    <property type="evidence" value="ECO:0007669"/>
    <property type="project" value="UniProtKB-KW"/>
</dbReference>
<reference evidence="9" key="1">
    <citation type="submission" date="2021-02" db="EMBL/GenBank/DDBJ databases">
        <authorList>
            <person name="Nowell W R."/>
        </authorList>
    </citation>
    <scope>NUCLEOTIDE SEQUENCE</scope>
</reference>
<sequence>MEDTTTNVEQQQNLLTSSVQTERSKSKTRWSQTVYRTITEHYWSILLLLVVIMIGIGVVVYFPQHKLNETEDGIVLKQGTSFNRNRHSASQQNPMQQMSFGRPKPPEALGRIAIYIRKPSPDDDDDRKPPLRVYVPAARYYARRFRMFTDDLPIFRCIRSFSFVALKGPFLNFMLSTPIFANRATQETIIYSPSRIYILPALTDGRGKLYSIARLIATGYASFTEKEMHSSKSIDVNTYFESSTVTGARVPKIDTQRGGFSSGLRINVNSFDIYGDEDMNDDSDEYIEEDNDKNSKHHHTYDKPRQRNSKDDSSETTITSTKKTTSVSTATKKSVPQYDHADVNFTLIIEYIFPYPQSKKPVIGINGTSPGPLIDVYENDTVIIRVINRLDVPTAIHWHGVRQIGTPDMDGAVGLSQCAIPPGHEMIYKFQATPAGSTWYHGHLLEQLTDGLFGPLIIRRRPESYSDLYQSEQILTIADWYNIPAHTGLVPYHYSPTNPFGLPPPPDAIVVNGSFTQSLFIPANGSEVIRFRVICATAFSMFTISIDGLRLYIIEVDTTTTIPYAVDSFTVNVAQRVSFYVNLTELASTYTASGTPSVYIRIQANEAVYAQDVPHFIPPYENQSYPYPTFFTSLYLAVLSLDSTNSAPTYAASSATPILSNVSPPLDTNILDARPLIRNADGIPDATHYCYIEVTFGADSDGYGVAFVNNVTYSSDANYMHMRDDPPEGFTSDLYEPLVFQMVRKAGQLAIPSPLLQAGNDLPVIQSDQNGHYLVPYQAVVDILINNTAGGEHPFHLHGHNFWIISSSDYPQAETLYAGDYIQRDTVSVPAGGWAKIRFVADNPGAWFFHCHIEWHMADGLAVAMIVAPEQLLTNGYNIPQSGQQQCEALQRFNTTYDPVIPSN</sequence>
<dbReference type="Proteomes" id="UP000663860">
    <property type="component" value="Unassembled WGS sequence"/>
</dbReference>